<dbReference type="RefSeq" id="WP_006180568.1">
    <property type="nucleotide sequence ID" value="NZ_CP101873.1"/>
</dbReference>
<accession>A0AAF0SYZ2</accession>
<sequence length="42" mass="4989">MEHPYGRCQHCGERLYAHIEGDYQCVNCDRRYTEADLETRAV</sequence>
<dbReference type="AlphaFoldDB" id="A0AAF0SYZ2"/>
<keyword evidence="3" id="KW-1185">Reference proteome</keyword>
<evidence type="ECO:0000313" key="3">
    <source>
        <dbReference type="Proteomes" id="UP001224926"/>
    </source>
</evidence>
<dbReference type="EMBL" id="CP101873">
    <property type="protein sequence ID" value="WMT07621.1"/>
    <property type="molecule type" value="Genomic_DNA"/>
</dbReference>
<dbReference type="Proteomes" id="UP001224926">
    <property type="component" value="Chromosome"/>
</dbReference>
<dbReference type="GeneID" id="80368102"/>
<evidence type="ECO:0000313" key="2">
    <source>
        <dbReference type="EMBL" id="WMT08253.1"/>
    </source>
</evidence>
<dbReference type="InterPro" id="IPR046349">
    <property type="entry name" value="C1-like_sf"/>
</dbReference>
<name>A0AAF0SYZ2_9EURY</name>
<dbReference type="SUPFAM" id="SSF57889">
    <property type="entry name" value="Cysteine-rich domain"/>
    <property type="match status" value="1"/>
</dbReference>
<organism evidence="1 3">
    <name type="scientific">Natrinema thermotolerans</name>
    <dbReference type="NCBI Taxonomy" id="121872"/>
    <lineage>
        <taxon>Archaea</taxon>
        <taxon>Methanobacteriati</taxon>
        <taxon>Methanobacteriota</taxon>
        <taxon>Stenosarchaea group</taxon>
        <taxon>Halobacteria</taxon>
        <taxon>Halobacteriales</taxon>
        <taxon>Natrialbaceae</taxon>
        <taxon>Natrinema</taxon>
    </lineage>
</organism>
<protein>
    <submittedName>
        <fullName evidence="1">Uncharacterized protein</fullName>
    </submittedName>
</protein>
<evidence type="ECO:0000313" key="1">
    <source>
        <dbReference type="EMBL" id="WMT07621.1"/>
    </source>
</evidence>
<dbReference type="EMBL" id="CP101873">
    <property type="protein sequence ID" value="WMT08253.1"/>
    <property type="molecule type" value="Genomic_DNA"/>
</dbReference>
<reference evidence="1 3" key="1">
    <citation type="submission" date="2022-07" db="EMBL/GenBank/DDBJ databases">
        <title>Two temperate virus in Haloterrigena jeotgali A29.</title>
        <authorList>
            <person name="Deng X."/>
        </authorList>
    </citation>
    <scope>NUCLEOTIDE SEQUENCE [LARGE SCALE GENOMIC DNA]</scope>
    <source>
        <strain evidence="1 3">A29</strain>
    </source>
</reference>
<proteinExistence type="predicted"/>
<gene>
    <name evidence="2" type="ORF">NP511_01120</name>
    <name evidence="1" type="ORF">NP511_19835</name>
</gene>